<keyword evidence="4" id="KW-1185">Reference proteome</keyword>
<dbReference type="NCBIfam" id="TIGR00254">
    <property type="entry name" value="GGDEF"/>
    <property type="match status" value="1"/>
</dbReference>
<dbReference type="GO" id="GO:0052621">
    <property type="term" value="F:diguanylate cyclase activity"/>
    <property type="evidence" value="ECO:0007669"/>
    <property type="project" value="TreeGrafter"/>
</dbReference>
<feature type="domain" description="GGDEF" evidence="2">
    <location>
        <begin position="237"/>
        <end position="367"/>
    </location>
</feature>
<dbReference type="InterPro" id="IPR043128">
    <property type="entry name" value="Rev_trsase/Diguanyl_cyclase"/>
</dbReference>
<dbReference type="InterPro" id="IPR000160">
    <property type="entry name" value="GGDEF_dom"/>
</dbReference>
<dbReference type="AlphaFoldDB" id="A0A7G9WK36"/>
<dbReference type="SMART" id="SM00267">
    <property type="entry name" value="GGDEF"/>
    <property type="match status" value="1"/>
</dbReference>
<evidence type="ECO:0000313" key="4">
    <source>
        <dbReference type="Proteomes" id="UP000516046"/>
    </source>
</evidence>
<gene>
    <name evidence="3" type="ORF">H6X83_05360</name>
</gene>
<dbReference type="InterPro" id="IPR029787">
    <property type="entry name" value="Nucleotide_cyclase"/>
</dbReference>
<reference evidence="3 4" key="1">
    <citation type="submission" date="2020-08" db="EMBL/GenBank/DDBJ databases">
        <authorList>
            <person name="Ren C."/>
            <person name="Gu Y."/>
            <person name="Xu Y."/>
        </authorList>
    </citation>
    <scope>NUCLEOTIDE SEQUENCE [LARGE SCALE GENOMIC DNA]</scope>
    <source>
        <strain evidence="3 4">LBM18003</strain>
    </source>
</reference>
<protein>
    <submittedName>
        <fullName evidence="3">GGDEF domain-containing protein</fullName>
    </submittedName>
</protein>
<dbReference type="PROSITE" id="PS50887">
    <property type="entry name" value="GGDEF"/>
    <property type="match status" value="1"/>
</dbReference>
<accession>A0A7G9WK36</accession>
<dbReference type="Proteomes" id="UP000516046">
    <property type="component" value="Chromosome"/>
</dbReference>
<feature type="transmembrane region" description="Helical" evidence="1">
    <location>
        <begin position="131"/>
        <end position="152"/>
    </location>
</feature>
<dbReference type="Gene3D" id="3.30.70.270">
    <property type="match status" value="1"/>
</dbReference>
<dbReference type="PANTHER" id="PTHR45138">
    <property type="entry name" value="REGULATORY COMPONENTS OF SENSORY TRANSDUCTION SYSTEM"/>
    <property type="match status" value="1"/>
</dbReference>
<keyword evidence="1" id="KW-0472">Membrane</keyword>
<feature type="transmembrane region" description="Helical" evidence="1">
    <location>
        <begin position="26"/>
        <end position="49"/>
    </location>
</feature>
<dbReference type="EMBL" id="CP060696">
    <property type="protein sequence ID" value="QNO19048.1"/>
    <property type="molecule type" value="Genomic_DNA"/>
</dbReference>
<evidence type="ECO:0000259" key="2">
    <source>
        <dbReference type="PROSITE" id="PS50887"/>
    </source>
</evidence>
<dbReference type="RefSeq" id="WP_212508117.1">
    <property type="nucleotide sequence ID" value="NZ_CP060696.1"/>
</dbReference>
<dbReference type="PANTHER" id="PTHR45138:SF9">
    <property type="entry name" value="DIGUANYLATE CYCLASE DGCM-RELATED"/>
    <property type="match status" value="1"/>
</dbReference>
<feature type="transmembrane region" description="Helical" evidence="1">
    <location>
        <begin position="91"/>
        <end position="119"/>
    </location>
</feature>
<dbReference type="KEGG" id="caml:H6X83_05360"/>
<dbReference type="InterPro" id="IPR050469">
    <property type="entry name" value="Diguanylate_Cyclase"/>
</dbReference>
<feature type="transmembrane region" description="Helical" evidence="1">
    <location>
        <begin position="164"/>
        <end position="186"/>
    </location>
</feature>
<feature type="transmembrane region" description="Helical" evidence="1">
    <location>
        <begin position="61"/>
        <end position="79"/>
    </location>
</feature>
<proteinExistence type="predicted"/>
<keyword evidence="1" id="KW-1133">Transmembrane helix</keyword>
<dbReference type="SUPFAM" id="SSF55073">
    <property type="entry name" value="Nucleotide cyclase"/>
    <property type="match status" value="1"/>
</dbReference>
<keyword evidence="1" id="KW-0812">Transmembrane</keyword>
<organism evidence="3 4">
    <name type="scientific">Caproicibacterium amylolyticum</name>
    <dbReference type="NCBI Taxonomy" id="2766537"/>
    <lineage>
        <taxon>Bacteria</taxon>
        <taxon>Bacillati</taxon>
        <taxon>Bacillota</taxon>
        <taxon>Clostridia</taxon>
        <taxon>Eubacteriales</taxon>
        <taxon>Oscillospiraceae</taxon>
        <taxon>Caproicibacterium</taxon>
    </lineage>
</organism>
<evidence type="ECO:0000313" key="3">
    <source>
        <dbReference type="EMBL" id="QNO19048.1"/>
    </source>
</evidence>
<evidence type="ECO:0000256" key="1">
    <source>
        <dbReference type="SAM" id="Phobius"/>
    </source>
</evidence>
<dbReference type="Pfam" id="PF00990">
    <property type="entry name" value="GGDEF"/>
    <property type="match status" value="1"/>
</dbReference>
<name>A0A7G9WK36_9FIRM</name>
<sequence length="370" mass="42075">MQTDYSENSLQPINEKWRKFQLKSMFCYTLLILICEFIGYFVISGLSMLECSTSKYFLKYLLFPSGCNMLLTIFAWLLSEKTKVAETAKNYITCLSMVGIAFVVSVVHCAFAGVYSVFLIPVIMTMIYGDFRLISVTSLCSVVLNWVSAMYIRWDASKKQTADLAADFMLSLFLLGGVFVACVVIIRFEKEKQQTIAHSEQERSRLQQELLRDHLTGVYNRLALTNALENLCAPETGSFFIAMMDIDDFKSINDTEGHLEGDAVLRHLGEVLTKDCPDAMPVRFGGDEFSVLFHERKREEVLSELKKVQKDFAQYGGLCQGTLRPTLSIGLAEWQQNMLPEELMRCADEALYESKMGKKNRLTVYSSEKK</sequence>
<dbReference type="CDD" id="cd01949">
    <property type="entry name" value="GGDEF"/>
    <property type="match status" value="1"/>
</dbReference>